<gene>
    <name evidence="2" type="ORF">AYI69_g3689</name>
</gene>
<dbReference type="EMBL" id="LSSM01001295">
    <property type="protein sequence ID" value="OMJ26897.1"/>
    <property type="molecule type" value="Genomic_DNA"/>
</dbReference>
<evidence type="ECO:0000256" key="1">
    <source>
        <dbReference type="SAM" id="MobiDB-lite"/>
    </source>
</evidence>
<comment type="caution">
    <text evidence="2">The sequence shown here is derived from an EMBL/GenBank/DDBJ whole genome shotgun (WGS) entry which is preliminary data.</text>
</comment>
<evidence type="ECO:0000313" key="3">
    <source>
        <dbReference type="Proteomes" id="UP000187429"/>
    </source>
</evidence>
<evidence type="ECO:0000313" key="2">
    <source>
        <dbReference type="EMBL" id="OMJ26897.1"/>
    </source>
</evidence>
<protein>
    <submittedName>
        <fullName evidence="2">Uncharacterized protein</fullName>
    </submittedName>
</protein>
<organism evidence="2 3">
    <name type="scientific">Smittium culicis</name>
    <dbReference type="NCBI Taxonomy" id="133412"/>
    <lineage>
        <taxon>Eukaryota</taxon>
        <taxon>Fungi</taxon>
        <taxon>Fungi incertae sedis</taxon>
        <taxon>Zoopagomycota</taxon>
        <taxon>Kickxellomycotina</taxon>
        <taxon>Harpellomycetes</taxon>
        <taxon>Harpellales</taxon>
        <taxon>Legeriomycetaceae</taxon>
        <taxon>Smittium</taxon>
    </lineage>
</organism>
<dbReference type="Proteomes" id="UP000187429">
    <property type="component" value="Unassembled WGS sequence"/>
</dbReference>
<dbReference type="OrthoDB" id="7756796at2759"/>
<reference evidence="3" key="1">
    <citation type="submission" date="2017-01" db="EMBL/GenBank/DDBJ databases">
        <authorList>
            <person name="Wang Y."/>
            <person name="White M."/>
            <person name="Kvist S."/>
            <person name="Moncalvo J.-M."/>
        </authorList>
    </citation>
    <scope>NUCLEOTIDE SEQUENCE [LARGE SCALE GENOMIC DNA]</scope>
    <source>
        <strain evidence="3">ID-206-W2</strain>
    </source>
</reference>
<feature type="region of interest" description="Disordered" evidence="1">
    <location>
        <begin position="113"/>
        <end position="153"/>
    </location>
</feature>
<dbReference type="AlphaFoldDB" id="A0A1R1YIZ8"/>
<proteinExistence type="predicted"/>
<feature type="region of interest" description="Disordered" evidence="1">
    <location>
        <begin position="27"/>
        <end position="54"/>
    </location>
</feature>
<keyword evidence="3" id="KW-1185">Reference proteome</keyword>
<name>A0A1R1YIZ8_9FUNG</name>
<accession>A0A1R1YIZ8</accession>
<sequence>MEQIAETQAPARQDQVKALTELVQQLLRENERNQEPEDPSMNYSPPPLNDSASSAVKKADTALYGIQVALAQATRPIDYFVHRRILENPGLDTSEDPEVVFVSTMRALLSDVAATPAVHDPREDRGSPTSPRPPQAQPSRGGSEFQYGDADLHLPYDPQKRMSHVAGSAGCFYAHSGEGPIDVDCSSSWVTFASPSLGAQEQSAVHVEVMDIDGNSDEASNPEPAVLEEQTGVMEWAVILARNTRARDLYRIQKHSMGNCCGYLLLLWSLEHTTDEDAHQCKRATEGTLCSEAQKGHWQIGVSLLRQHNHTLVHQEVRMHNLLRTIGDLKMDLVTLPENQNPPPINIRTITSEPSGCSEQTDDTDRIVYISEDIRRPEYAIRSTRFRPVCVPPEQEAEPPKMVRAQQPKLLPALESDIPGYSKISPRTNHNDAGYTNVEVSNLVPSSEDTVNISADQNPSNDCSLGSQKRKISALGKQALELDDLEDQRRFLERQGLGIYAVDFKMSNKRRVRRRLR</sequence>